<dbReference type="PIRSF" id="PIRSF000728">
    <property type="entry name" value="NAGK"/>
    <property type="match status" value="1"/>
</dbReference>
<name>A0ABU1ERN6_9FLAO</name>
<dbReference type="Pfam" id="PF00696">
    <property type="entry name" value="AA_kinase"/>
    <property type="match status" value="1"/>
</dbReference>
<feature type="site" description="Transition state stabilizer" evidence="9">
    <location>
        <position position="232"/>
    </location>
</feature>
<proteinExistence type="inferred from homology"/>
<dbReference type="RefSeq" id="WP_309561525.1">
    <property type="nucleotide sequence ID" value="NZ_JAVJIU010000003.1"/>
</dbReference>
<dbReference type="PANTHER" id="PTHR23342">
    <property type="entry name" value="N-ACETYLGLUTAMATE SYNTHASE"/>
    <property type="match status" value="1"/>
</dbReference>
<feature type="binding site" evidence="9">
    <location>
        <position position="71"/>
    </location>
    <ligand>
        <name>substrate</name>
    </ligand>
</feature>
<dbReference type="InterPro" id="IPR037528">
    <property type="entry name" value="ArgB"/>
</dbReference>
<reference evidence="12" key="1">
    <citation type="submission" date="2023-07" db="EMBL/GenBank/DDBJ databases">
        <title>Christiangramia sp. SM2212., a novel bacterium of the family Flavobacteriaceae isolated from the sea sediment.</title>
        <authorList>
            <person name="Wang J."/>
            <person name="Zhang X."/>
        </authorList>
    </citation>
    <scope>NUCLEOTIDE SEQUENCE [LARGE SCALE GENOMIC DNA]</scope>
    <source>
        <strain evidence="12">SM2212</strain>
    </source>
</reference>
<evidence type="ECO:0000256" key="4">
    <source>
        <dbReference type="ARBA" id="ARBA00022679"/>
    </source>
</evidence>
<keyword evidence="12" id="KW-1185">Reference proteome</keyword>
<evidence type="ECO:0000256" key="3">
    <source>
        <dbReference type="ARBA" id="ARBA00022605"/>
    </source>
</evidence>
<evidence type="ECO:0000256" key="9">
    <source>
        <dbReference type="HAMAP-Rule" id="MF_00082"/>
    </source>
</evidence>
<evidence type="ECO:0000256" key="6">
    <source>
        <dbReference type="ARBA" id="ARBA00022777"/>
    </source>
</evidence>
<dbReference type="InterPro" id="IPR001048">
    <property type="entry name" value="Asp/Glu/Uridylate_kinase"/>
</dbReference>
<keyword evidence="4 9" id="KW-0808">Transferase</keyword>
<comment type="pathway">
    <text evidence="1 9">Amino-acid biosynthesis; L-arginine biosynthesis; N(2)-acetyl-L-ornithine from L-glutamate: step 2/4.</text>
</comment>
<organism evidence="11 12">
    <name type="scientific">Christiangramia sediminicola</name>
    <dbReference type="NCBI Taxonomy" id="3073267"/>
    <lineage>
        <taxon>Bacteria</taxon>
        <taxon>Pseudomonadati</taxon>
        <taxon>Bacteroidota</taxon>
        <taxon>Flavobacteriia</taxon>
        <taxon>Flavobacteriales</taxon>
        <taxon>Flavobacteriaceae</taxon>
        <taxon>Christiangramia</taxon>
    </lineage>
</organism>
<comment type="catalytic activity">
    <reaction evidence="8 9">
        <text>N-acetyl-L-glutamate + ATP = N-acetyl-L-glutamyl 5-phosphate + ADP</text>
        <dbReference type="Rhea" id="RHEA:14629"/>
        <dbReference type="ChEBI" id="CHEBI:30616"/>
        <dbReference type="ChEBI" id="CHEBI:44337"/>
        <dbReference type="ChEBI" id="CHEBI:57936"/>
        <dbReference type="ChEBI" id="CHEBI:456216"/>
        <dbReference type="EC" id="2.7.2.8"/>
    </reaction>
</comment>
<keyword evidence="3 9" id="KW-0028">Amino-acid biosynthesis</keyword>
<keyword evidence="9" id="KW-0963">Cytoplasm</keyword>
<dbReference type="GO" id="GO:0003991">
    <property type="term" value="F:acetylglutamate kinase activity"/>
    <property type="evidence" value="ECO:0007669"/>
    <property type="project" value="UniProtKB-EC"/>
</dbReference>
<comment type="similarity">
    <text evidence="9">Belongs to the acetylglutamate kinase family. ArgB subfamily.</text>
</comment>
<keyword evidence="6 9" id="KW-0418">Kinase</keyword>
<dbReference type="SUPFAM" id="SSF53633">
    <property type="entry name" value="Carbamate kinase-like"/>
    <property type="match status" value="1"/>
</dbReference>
<dbReference type="Gene3D" id="3.40.1160.10">
    <property type="entry name" value="Acetylglutamate kinase-like"/>
    <property type="match status" value="1"/>
</dbReference>
<dbReference type="InterPro" id="IPR004662">
    <property type="entry name" value="AcgluKinase_fam"/>
</dbReference>
<evidence type="ECO:0000256" key="7">
    <source>
        <dbReference type="ARBA" id="ARBA00022840"/>
    </source>
</evidence>
<dbReference type="EMBL" id="JAVJIU010000003">
    <property type="protein sequence ID" value="MDR5590649.1"/>
    <property type="molecule type" value="Genomic_DNA"/>
</dbReference>
<keyword evidence="2 9" id="KW-0055">Arginine biosynthesis</keyword>
<dbReference type="InterPro" id="IPR036393">
    <property type="entry name" value="AceGlu_kinase-like_sf"/>
</dbReference>
<comment type="function">
    <text evidence="9">Catalyzes the ATP-dependent phosphorylation of N-acetyl-L-glutamate.</text>
</comment>
<dbReference type="Proteomes" id="UP001257234">
    <property type="component" value="Unassembled WGS sequence"/>
</dbReference>
<accession>A0ABU1ERN6</accession>
<dbReference type="PANTHER" id="PTHR23342:SF0">
    <property type="entry name" value="N-ACETYLGLUTAMATE SYNTHASE, MITOCHONDRIAL"/>
    <property type="match status" value="1"/>
</dbReference>
<feature type="domain" description="Aspartate/glutamate/uridylate kinase" evidence="10">
    <location>
        <begin position="14"/>
        <end position="249"/>
    </location>
</feature>
<evidence type="ECO:0000259" key="10">
    <source>
        <dbReference type="Pfam" id="PF00696"/>
    </source>
</evidence>
<gene>
    <name evidence="9 11" type="primary">argB</name>
    <name evidence="11" type="ORF">RE431_08355</name>
</gene>
<sequence>MLEIVHNPKMEALKVIKIGGKIIENNALLTSFLEDFVKLQGPKILVHGGGNKATEIAGKLGYETKMVDGRRITDKDSMEVITMVYGGLLNKSIIAKLQVKGQNAIGLCGADGKAIISKRREVKEIDYGFVGDIERVNSGFINSLLKQNIVPVFSAISCTEEGVLLNTNGDSVASEIAIAMSKIYETQLYYCSEKKGVLKNIEDDQSVIAELNSDNYKELVNSKVITDGMLPKLHNCFQAIDRGVLSVFLGDAGLLGSNSIHTKIVE</sequence>
<evidence type="ECO:0000256" key="8">
    <source>
        <dbReference type="ARBA" id="ARBA00048141"/>
    </source>
</evidence>
<evidence type="ECO:0000313" key="12">
    <source>
        <dbReference type="Proteomes" id="UP001257234"/>
    </source>
</evidence>
<protein>
    <recommendedName>
        <fullName evidence="9">Acetylglutamate kinase</fullName>
        <ecNumber evidence="9">2.7.2.8</ecNumber>
    </recommendedName>
    <alternativeName>
        <fullName evidence="9">N-acetyl-L-glutamate 5-phosphotransferase</fullName>
    </alternativeName>
    <alternativeName>
        <fullName evidence="9">NAG kinase</fullName>
        <shortName evidence="9">NAGK</shortName>
    </alternativeName>
</protein>
<dbReference type="HAMAP" id="MF_00082">
    <property type="entry name" value="ArgB"/>
    <property type="match status" value="1"/>
</dbReference>
<evidence type="ECO:0000256" key="5">
    <source>
        <dbReference type="ARBA" id="ARBA00022741"/>
    </source>
</evidence>
<dbReference type="CDD" id="cd04238">
    <property type="entry name" value="AAK_NAGK-like"/>
    <property type="match status" value="1"/>
</dbReference>
<comment type="caution">
    <text evidence="11">The sequence shown here is derived from an EMBL/GenBank/DDBJ whole genome shotgun (WGS) entry which is preliminary data.</text>
</comment>
<feature type="binding site" evidence="9">
    <location>
        <begin position="49"/>
        <end position="50"/>
    </location>
    <ligand>
        <name>substrate</name>
    </ligand>
</feature>
<comment type="subcellular location">
    <subcellularLocation>
        <location evidence="9">Cytoplasm</location>
    </subcellularLocation>
</comment>
<feature type="binding site" evidence="9">
    <location>
        <position position="166"/>
    </location>
    <ligand>
        <name>substrate</name>
    </ligand>
</feature>
<keyword evidence="5 9" id="KW-0547">Nucleotide-binding</keyword>
<dbReference type="NCBIfam" id="TIGR00761">
    <property type="entry name" value="argB"/>
    <property type="match status" value="1"/>
</dbReference>
<dbReference type="EC" id="2.7.2.8" evidence="9"/>
<evidence type="ECO:0000256" key="2">
    <source>
        <dbReference type="ARBA" id="ARBA00022571"/>
    </source>
</evidence>
<evidence type="ECO:0000256" key="1">
    <source>
        <dbReference type="ARBA" id="ARBA00004828"/>
    </source>
</evidence>
<feature type="site" description="Transition state stabilizer" evidence="9">
    <location>
        <position position="17"/>
    </location>
</feature>
<keyword evidence="7 9" id="KW-0067">ATP-binding</keyword>
<evidence type="ECO:0000313" key="11">
    <source>
        <dbReference type="EMBL" id="MDR5590649.1"/>
    </source>
</evidence>